<comment type="caution">
    <text evidence="3">The sequence shown here is derived from an EMBL/GenBank/DDBJ whole genome shotgun (WGS) entry which is preliminary data.</text>
</comment>
<dbReference type="AlphaFoldDB" id="A0A7Y0E3F5"/>
<dbReference type="Proteomes" id="UP000539372">
    <property type="component" value="Unassembled WGS sequence"/>
</dbReference>
<proteinExistence type="inferred from homology"/>
<evidence type="ECO:0000313" key="4">
    <source>
        <dbReference type="Proteomes" id="UP000539372"/>
    </source>
</evidence>
<reference evidence="3 4" key="1">
    <citation type="submission" date="2020-04" db="EMBL/GenBank/DDBJ databases">
        <title>Rhodospirillaceae bacterium KN72 isolated from deep sea.</title>
        <authorList>
            <person name="Zhang D.-C."/>
        </authorList>
    </citation>
    <scope>NUCLEOTIDE SEQUENCE [LARGE SCALE GENOMIC DNA]</scope>
    <source>
        <strain evidence="3 4">KN72</strain>
    </source>
</reference>
<evidence type="ECO:0000256" key="1">
    <source>
        <dbReference type="ARBA" id="ARBA00006611"/>
    </source>
</evidence>
<name>A0A7Y0E3F5_9PROT</name>
<dbReference type="SUPFAM" id="SSF52540">
    <property type="entry name" value="P-loop containing nucleoside triphosphate hydrolases"/>
    <property type="match status" value="1"/>
</dbReference>
<organism evidence="3 4">
    <name type="scientific">Pacificispira spongiicola</name>
    <dbReference type="NCBI Taxonomy" id="2729598"/>
    <lineage>
        <taxon>Bacteria</taxon>
        <taxon>Pseudomonadati</taxon>
        <taxon>Pseudomonadota</taxon>
        <taxon>Alphaproteobacteria</taxon>
        <taxon>Rhodospirillales</taxon>
        <taxon>Rhodospirillaceae</taxon>
        <taxon>Pacificispira</taxon>
    </lineage>
</organism>
<dbReference type="Gene3D" id="3.30.450.90">
    <property type="match status" value="1"/>
</dbReference>
<evidence type="ECO:0000313" key="3">
    <source>
        <dbReference type="EMBL" id="NMM46496.1"/>
    </source>
</evidence>
<sequence length="320" mass="34723">MGNIAISPLLRETLAPLSAHYDDPATVEIRMTKPGIVITDRRGMGKQAVSDDGLTLAAVEALARSLGNFHGLGFNGEDRPKLSCVLPGGHRFECLVGPSVQSGLSLAIRCKHPFTPTWEQLGASAAVVRYLTEAVEGERNLIVSGATNTGKTTLLNMLLAGLPDHRRVIGVEDTPELSLGRFWDGVGLIAAREEGGSTSTGLQTWRQLYDHLMRATPDHIVFGEISTQNAFAALAALNSGVTGFMCTIHAESPHQAIHRKFDQNIAWSGETMPRVPEFLSELVDVVVQIKRDSSGFRRITDIYEPIEDRFVLKDGKEIGA</sequence>
<accession>A0A7Y0E3F5</accession>
<comment type="similarity">
    <text evidence="1">Belongs to the GSP E family.</text>
</comment>
<dbReference type="PANTHER" id="PTHR30486:SF6">
    <property type="entry name" value="TYPE IV PILUS RETRACTATION ATPASE PILT"/>
    <property type="match status" value="1"/>
</dbReference>
<dbReference type="InterPro" id="IPR050921">
    <property type="entry name" value="T4SS_GSP_E_ATPase"/>
</dbReference>
<dbReference type="EMBL" id="JABBNT010000006">
    <property type="protein sequence ID" value="NMM46496.1"/>
    <property type="molecule type" value="Genomic_DNA"/>
</dbReference>
<dbReference type="Pfam" id="PF00437">
    <property type="entry name" value="T2SSE"/>
    <property type="match status" value="1"/>
</dbReference>
<keyword evidence="4" id="KW-1185">Reference proteome</keyword>
<feature type="domain" description="Bacterial type II secretion system protein E" evidence="2">
    <location>
        <begin position="105"/>
        <end position="259"/>
    </location>
</feature>
<dbReference type="RefSeq" id="WP_169626971.1">
    <property type="nucleotide sequence ID" value="NZ_JABBNT010000006.1"/>
</dbReference>
<dbReference type="Gene3D" id="3.40.50.300">
    <property type="entry name" value="P-loop containing nucleotide triphosphate hydrolases"/>
    <property type="match status" value="1"/>
</dbReference>
<dbReference type="PANTHER" id="PTHR30486">
    <property type="entry name" value="TWITCHING MOTILITY PROTEIN PILT"/>
    <property type="match status" value="1"/>
</dbReference>
<protein>
    <submittedName>
        <fullName evidence="3">Flp pilus assembly complex ATPase component TadA</fullName>
    </submittedName>
</protein>
<gene>
    <name evidence="3" type="primary">tadA</name>
    <name evidence="3" type="ORF">HH303_18540</name>
</gene>
<evidence type="ECO:0000259" key="2">
    <source>
        <dbReference type="Pfam" id="PF00437"/>
    </source>
</evidence>
<dbReference type="GO" id="GO:0016887">
    <property type="term" value="F:ATP hydrolysis activity"/>
    <property type="evidence" value="ECO:0007669"/>
    <property type="project" value="InterPro"/>
</dbReference>
<dbReference type="InterPro" id="IPR027417">
    <property type="entry name" value="P-loop_NTPase"/>
</dbReference>
<dbReference type="InterPro" id="IPR001482">
    <property type="entry name" value="T2SS/T4SS_dom"/>
</dbReference>